<name>A0AAE3JJQ7_9SPIR</name>
<dbReference type="Pfam" id="PF09243">
    <property type="entry name" value="Rsm22"/>
    <property type="match status" value="1"/>
</dbReference>
<evidence type="ECO:0000313" key="6">
    <source>
        <dbReference type="EMBL" id="MCD1655783.1"/>
    </source>
</evidence>
<feature type="compositionally biased region" description="Basic and acidic residues" evidence="5">
    <location>
        <begin position="202"/>
        <end position="232"/>
    </location>
</feature>
<feature type="compositionally biased region" description="Basic and acidic residues" evidence="5">
    <location>
        <begin position="244"/>
        <end position="261"/>
    </location>
</feature>
<feature type="region of interest" description="Disordered" evidence="5">
    <location>
        <begin position="1"/>
        <end position="328"/>
    </location>
</feature>
<evidence type="ECO:0008006" key="8">
    <source>
        <dbReference type="Google" id="ProtNLM"/>
    </source>
</evidence>
<keyword evidence="4" id="KW-0411">Iron-sulfur</keyword>
<evidence type="ECO:0000313" key="7">
    <source>
        <dbReference type="Proteomes" id="UP001198163"/>
    </source>
</evidence>
<feature type="compositionally biased region" description="Basic and acidic residues" evidence="5">
    <location>
        <begin position="1"/>
        <end position="17"/>
    </location>
</feature>
<feature type="compositionally biased region" description="Basic and acidic residues" evidence="5">
    <location>
        <begin position="74"/>
        <end position="91"/>
    </location>
</feature>
<accession>A0AAE3JJQ7</accession>
<keyword evidence="1" id="KW-0479">Metal-binding</keyword>
<dbReference type="GO" id="GO:0008168">
    <property type="term" value="F:methyltransferase activity"/>
    <property type="evidence" value="ECO:0007669"/>
    <property type="project" value="InterPro"/>
</dbReference>
<dbReference type="AlphaFoldDB" id="A0AAE3JJQ7"/>
<dbReference type="EMBL" id="JAINWA010000003">
    <property type="protein sequence ID" value="MCD1655783.1"/>
    <property type="molecule type" value="Genomic_DNA"/>
</dbReference>
<comment type="caution">
    <text evidence="6">The sequence shown here is derived from an EMBL/GenBank/DDBJ whole genome shotgun (WGS) entry which is preliminary data.</text>
</comment>
<evidence type="ECO:0000256" key="4">
    <source>
        <dbReference type="ARBA" id="ARBA00023014"/>
    </source>
</evidence>
<dbReference type="GO" id="GO:0006412">
    <property type="term" value="P:translation"/>
    <property type="evidence" value="ECO:0007669"/>
    <property type="project" value="InterPro"/>
</dbReference>
<evidence type="ECO:0000256" key="3">
    <source>
        <dbReference type="ARBA" id="ARBA00023004"/>
    </source>
</evidence>
<dbReference type="GO" id="GO:0051536">
    <property type="term" value="F:iron-sulfur cluster binding"/>
    <property type="evidence" value="ECO:0007669"/>
    <property type="project" value="UniProtKB-KW"/>
</dbReference>
<dbReference type="GO" id="GO:0046872">
    <property type="term" value="F:metal ion binding"/>
    <property type="evidence" value="ECO:0007669"/>
    <property type="project" value="UniProtKB-KW"/>
</dbReference>
<keyword evidence="2" id="KW-0809">Transit peptide</keyword>
<evidence type="ECO:0000256" key="1">
    <source>
        <dbReference type="ARBA" id="ARBA00022723"/>
    </source>
</evidence>
<evidence type="ECO:0000256" key="5">
    <source>
        <dbReference type="SAM" id="MobiDB-lite"/>
    </source>
</evidence>
<feature type="compositionally biased region" description="Low complexity" evidence="5">
    <location>
        <begin position="641"/>
        <end position="654"/>
    </location>
</feature>
<evidence type="ECO:0000256" key="2">
    <source>
        <dbReference type="ARBA" id="ARBA00022946"/>
    </source>
</evidence>
<keyword evidence="7" id="KW-1185">Reference proteome</keyword>
<dbReference type="Proteomes" id="UP001198163">
    <property type="component" value="Unassembled WGS sequence"/>
</dbReference>
<organism evidence="6 7">
    <name type="scientific">Teretinema zuelzerae</name>
    <dbReference type="NCBI Taxonomy" id="156"/>
    <lineage>
        <taxon>Bacteria</taxon>
        <taxon>Pseudomonadati</taxon>
        <taxon>Spirochaetota</taxon>
        <taxon>Spirochaetia</taxon>
        <taxon>Spirochaetales</taxon>
        <taxon>Treponemataceae</taxon>
        <taxon>Teretinema</taxon>
    </lineage>
</organism>
<proteinExistence type="predicted"/>
<keyword evidence="3" id="KW-0408">Iron</keyword>
<feature type="compositionally biased region" description="Basic and acidic residues" evidence="5">
    <location>
        <begin position="135"/>
        <end position="165"/>
    </location>
</feature>
<reference evidence="6" key="1">
    <citation type="submission" date="2021-08" db="EMBL/GenBank/DDBJ databases">
        <title>Comparative analyses of Brucepasteria parasyntrophica and Teretinema zuelzerae.</title>
        <authorList>
            <person name="Song Y."/>
            <person name="Brune A."/>
        </authorList>
    </citation>
    <scope>NUCLEOTIDE SEQUENCE</scope>
    <source>
        <strain evidence="6">DSM 1903</strain>
    </source>
</reference>
<feature type="compositionally biased region" description="Basic and acidic residues" evidence="5">
    <location>
        <begin position="177"/>
        <end position="194"/>
    </location>
</feature>
<dbReference type="InterPro" id="IPR015324">
    <property type="entry name" value="Ribosomal_Rsm22-like"/>
</dbReference>
<feature type="compositionally biased region" description="Basic and acidic residues" evidence="5">
    <location>
        <begin position="26"/>
        <end position="62"/>
    </location>
</feature>
<feature type="region of interest" description="Disordered" evidence="5">
    <location>
        <begin position="630"/>
        <end position="656"/>
    </location>
</feature>
<protein>
    <recommendedName>
        <fullName evidence="8">Small ribosomal subunit Rsm22</fullName>
    </recommendedName>
</protein>
<dbReference type="RefSeq" id="WP_230757597.1">
    <property type="nucleotide sequence ID" value="NZ_JAINWA010000003.1"/>
</dbReference>
<gene>
    <name evidence="6" type="ORF">K7J14_13885</name>
</gene>
<sequence length="743" mass="82086">MTDKDQTRKPFWENIVEKKKRHPKPSKKDSSGGERSDSRDSARPSRDRPDFRGGERGDRPGRDAPYQGRASSGGDRDSSYSRERSDSRDSAAPRGSGYSRERSDSRDSAAPQGSVYSRERSDSRDSAAPQGSGYSRERSDSRDSARPSRDRPDSRGGERGDRPGRDAPYQGRASSGGDRDSSYSRERSDSRDSAAPRGSGYSRERSDSRDSARPSRDRPDSRGGERGDRPGRDAPYQGRASSGGDRDSSYSRERSDSRDSAAPRGSGYSRERSDSHDSARPSRDRPDSRGGERGDRPRYVKEDFRKGGGDRDFASSPRKSRSFDAPEKGVPVFGDLLPETKSLLESFPELVQSVTPLDSKKLQELPERIRELSHELTDERSERRVGYLNDPAILSAYVRYYQWWNLVRLTKIFARLPLELNDGDIAADLGSGPLTLPIALWMARPDLRDKKITWYCVDISQGALSLGEELFLSLAAKTGNEPWKIVRVRGEFGVSLRRRVALVACANMFNERFWDSPQPIEAQAKHDASDIAAYADERSSILVVEPGVPRGGRFITLLRDSLARLGFVPLSPCPHANECPLPGLRFGKWCHFVFDTSDAPAALHKLSDSAGLSKDRAALSYIFSRRDPAAKDSSAEDADGAAEAADATPAPSAEGESHLSVVNRLSGLFASLDVRVTSDPIRLPEYRTGRYGCSEMGMVLLVGKYEAGDWLKTCVSGSFIKVPRPDGRKLERDEKTGALLLTL</sequence>
<feature type="compositionally biased region" description="Basic and acidic residues" evidence="5">
    <location>
        <begin position="269"/>
        <end position="313"/>
    </location>
</feature>